<dbReference type="Proteomes" id="UP000069632">
    <property type="component" value="Unassembled WGS sequence"/>
</dbReference>
<evidence type="ECO:0000259" key="8">
    <source>
        <dbReference type="Pfam" id="PF00361"/>
    </source>
</evidence>
<organism evidence="9 10">
    <name type="scientific">Campylobacter geochelonis</name>
    <dbReference type="NCBI Taxonomy" id="1780362"/>
    <lineage>
        <taxon>Bacteria</taxon>
        <taxon>Pseudomonadati</taxon>
        <taxon>Campylobacterota</taxon>
        <taxon>Epsilonproteobacteria</taxon>
        <taxon>Campylobacterales</taxon>
        <taxon>Campylobacteraceae</taxon>
        <taxon>Campylobacter</taxon>
    </lineage>
</organism>
<dbReference type="InterPro" id="IPR001750">
    <property type="entry name" value="ND/Mrp_TM"/>
</dbReference>
<dbReference type="InterPro" id="IPR010227">
    <property type="entry name" value="NADH_Q_OxRdtase_chainM/4"/>
</dbReference>
<dbReference type="RefSeq" id="WP_075493833.1">
    <property type="nucleotide sequence ID" value="NZ_CP053844.1"/>
</dbReference>
<dbReference type="GO" id="GO:0008137">
    <property type="term" value="F:NADH dehydrogenase (ubiquinone) activity"/>
    <property type="evidence" value="ECO:0007669"/>
    <property type="project" value="InterPro"/>
</dbReference>
<gene>
    <name evidence="9" type="primary">ndhD1</name>
    <name evidence="9" type="ORF">ERS672216_00170</name>
</gene>
<dbReference type="GO" id="GO:0015990">
    <property type="term" value="P:electron transport coupled proton transport"/>
    <property type="evidence" value="ECO:0007669"/>
    <property type="project" value="TreeGrafter"/>
</dbReference>
<comment type="subcellular location">
    <subcellularLocation>
        <location evidence="1">Endomembrane system</location>
        <topology evidence="1">Multi-pass membrane protein</topology>
    </subcellularLocation>
    <subcellularLocation>
        <location evidence="6">Membrane</location>
        <topology evidence="6">Multi-pass membrane protein</topology>
    </subcellularLocation>
</comment>
<feature type="transmembrane region" description="Helical" evidence="7">
    <location>
        <begin position="29"/>
        <end position="46"/>
    </location>
</feature>
<evidence type="ECO:0000313" key="9">
    <source>
        <dbReference type="EMBL" id="CZE46056.1"/>
    </source>
</evidence>
<evidence type="ECO:0000313" key="10">
    <source>
        <dbReference type="Proteomes" id="UP000069632"/>
    </source>
</evidence>
<evidence type="ECO:0000256" key="3">
    <source>
        <dbReference type="ARBA" id="ARBA00022692"/>
    </source>
</evidence>
<dbReference type="AlphaFoldDB" id="A0A128EAM9"/>
<feature type="transmembrane region" description="Helical" evidence="7">
    <location>
        <begin position="81"/>
        <end position="100"/>
    </location>
</feature>
<dbReference type="InterPro" id="IPR003918">
    <property type="entry name" value="NADH_UbQ_OxRdtase"/>
</dbReference>
<dbReference type="EC" id="1.6.5.-" evidence="9"/>
<keyword evidence="3 6" id="KW-0812">Transmembrane</keyword>
<feature type="transmembrane region" description="Helical" evidence="7">
    <location>
        <begin position="107"/>
        <end position="125"/>
    </location>
</feature>
<dbReference type="PRINTS" id="PR01437">
    <property type="entry name" value="NUOXDRDTASE4"/>
</dbReference>
<feature type="transmembrane region" description="Helical" evidence="7">
    <location>
        <begin position="450"/>
        <end position="469"/>
    </location>
</feature>
<reference evidence="9 10" key="1">
    <citation type="submission" date="2016-02" db="EMBL/GenBank/DDBJ databases">
        <authorList>
            <consortium name="Pathogen Informatics"/>
        </authorList>
    </citation>
    <scope>NUCLEOTIDE SEQUENCE [LARGE SCALE GENOMIC DNA]</scope>
    <source>
        <strain evidence="9 10">RC20</strain>
    </source>
</reference>
<dbReference type="EC" id="1.6.5.11" evidence="9"/>
<evidence type="ECO:0000256" key="2">
    <source>
        <dbReference type="ARBA" id="ARBA00009025"/>
    </source>
</evidence>
<protein>
    <submittedName>
        <fullName evidence="9">NADH dehydrogenase subunit M</fullName>
        <ecNumber evidence="9">1.6.5.-</ecNumber>
        <ecNumber evidence="9">1.6.5.11</ecNumber>
    </submittedName>
</protein>
<dbReference type="GO" id="GO:0012505">
    <property type="term" value="C:endomembrane system"/>
    <property type="evidence" value="ECO:0007669"/>
    <property type="project" value="UniProtKB-SubCell"/>
</dbReference>
<evidence type="ECO:0000256" key="4">
    <source>
        <dbReference type="ARBA" id="ARBA00022989"/>
    </source>
</evidence>
<feature type="transmembrane region" description="Helical" evidence="7">
    <location>
        <begin position="270"/>
        <end position="293"/>
    </location>
</feature>
<dbReference type="GO" id="GO:0042773">
    <property type="term" value="P:ATP synthesis coupled electron transport"/>
    <property type="evidence" value="ECO:0007669"/>
    <property type="project" value="InterPro"/>
</dbReference>
<evidence type="ECO:0000256" key="6">
    <source>
        <dbReference type="RuleBase" id="RU000320"/>
    </source>
</evidence>
<feature type="transmembrane region" description="Helical" evidence="7">
    <location>
        <begin position="406"/>
        <end position="426"/>
    </location>
</feature>
<feature type="transmembrane region" description="Helical" evidence="7">
    <location>
        <begin position="240"/>
        <end position="258"/>
    </location>
</feature>
<feature type="transmembrane region" description="Helical" evidence="7">
    <location>
        <begin position="327"/>
        <end position="349"/>
    </location>
</feature>
<evidence type="ECO:0000256" key="5">
    <source>
        <dbReference type="ARBA" id="ARBA00023136"/>
    </source>
</evidence>
<keyword evidence="9" id="KW-0560">Oxidoreductase</keyword>
<dbReference type="GO" id="GO:0048039">
    <property type="term" value="F:ubiquinone binding"/>
    <property type="evidence" value="ECO:0007669"/>
    <property type="project" value="TreeGrafter"/>
</dbReference>
<keyword evidence="5 7" id="KW-0472">Membrane</keyword>
<feature type="transmembrane region" description="Helical" evidence="7">
    <location>
        <begin position="203"/>
        <end position="219"/>
    </location>
</feature>
<dbReference type="PANTHER" id="PTHR43507">
    <property type="entry name" value="NADH-UBIQUINONE OXIDOREDUCTASE CHAIN 4"/>
    <property type="match status" value="1"/>
</dbReference>
<accession>A0A128EAM9</accession>
<proteinExistence type="inferred from homology"/>
<keyword evidence="10" id="KW-1185">Reference proteome</keyword>
<dbReference type="NCBIfam" id="TIGR01972">
    <property type="entry name" value="NDH_I_M"/>
    <property type="match status" value="1"/>
</dbReference>
<evidence type="ECO:0000256" key="7">
    <source>
        <dbReference type="SAM" id="Phobius"/>
    </source>
</evidence>
<dbReference type="Pfam" id="PF00361">
    <property type="entry name" value="Proton_antipo_M"/>
    <property type="match status" value="1"/>
</dbReference>
<dbReference type="NCBIfam" id="NF004505">
    <property type="entry name" value="PRK05846.2-5"/>
    <property type="match status" value="1"/>
</dbReference>
<feature type="transmembrane region" description="Helical" evidence="7">
    <location>
        <begin position="370"/>
        <end position="400"/>
    </location>
</feature>
<feature type="transmembrane region" description="Helical" evidence="7">
    <location>
        <begin position="300"/>
        <end position="321"/>
    </location>
</feature>
<comment type="similarity">
    <text evidence="2">Belongs to the complex I subunit 4 family.</text>
</comment>
<dbReference type="EMBL" id="FIZP01000001">
    <property type="protein sequence ID" value="CZE46056.1"/>
    <property type="molecule type" value="Genomic_DNA"/>
</dbReference>
<dbReference type="GO" id="GO:0016020">
    <property type="term" value="C:membrane"/>
    <property type="evidence" value="ECO:0007669"/>
    <property type="project" value="UniProtKB-SubCell"/>
</dbReference>
<feature type="domain" description="NADH:quinone oxidoreductase/Mrp antiporter transmembrane" evidence="8">
    <location>
        <begin position="125"/>
        <end position="410"/>
    </location>
</feature>
<sequence>MDHLLSLVIFFPALAACFAFIIDEKSIKTYAISISFIEFCLTLFVWAEFASLKAGEKFSELVSFIPEFGINYFLGVDGISLFLVVLSAFMTFVGLISLTITDRLKHLIISILFLEMTMMGVFLSLDAVIFYIFWELSLLPMLYIIGSWGSGKRVYAAVKFFLYTFFGSVLMLVGIVSMAYFYYVNTGSYSFNILEWRNLSLPLNTQIWLFLAFSIAFAIKTPLFPFHTWLPYAHGQAPTIGSILLAAVLLKMGTYGFVRFSLPLFPDASVYFADFMCVIAIIMIVYTSFIAFAQKDIKQVIAYSSIAHMGVIMLGIFSMSVEGVSGAVFLMLSHGIVSGGLFMLVGFIYDRRHTKLLGDFGGLAKVMPTYATLFAIVLFGSIGLPLTIGFVGEFLSLIGIFKASPIYAFLGGLGIIMGAIYSLNLYKKTFFGAVTNEENRNLKDLNKTELFAIVPIAILTIVLGVYPNLLLKDINASVKQEISSMYEKSKHMDSKTYLEKSNIIRSLDVK</sequence>
<dbReference type="PANTHER" id="PTHR43507:SF1">
    <property type="entry name" value="NADH-UBIQUINONE OXIDOREDUCTASE CHAIN 4"/>
    <property type="match status" value="1"/>
</dbReference>
<feature type="transmembrane region" description="Helical" evidence="7">
    <location>
        <begin position="131"/>
        <end position="148"/>
    </location>
</feature>
<keyword evidence="4 7" id="KW-1133">Transmembrane helix</keyword>
<dbReference type="OrthoDB" id="9805769at2"/>
<dbReference type="GO" id="GO:0003954">
    <property type="term" value="F:NADH dehydrogenase activity"/>
    <property type="evidence" value="ECO:0007669"/>
    <property type="project" value="TreeGrafter"/>
</dbReference>
<name>A0A128EAM9_9BACT</name>
<evidence type="ECO:0000256" key="1">
    <source>
        <dbReference type="ARBA" id="ARBA00004127"/>
    </source>
</evidence>
<feature type="transmembrane region" description="Helical" evidence="7">
    <location>
        <begin position="160"/>
        <end position="183"/>
    </location>
</feature>